<feature type="transmembrane region" description="Helical" evidence="2">
    <location>
        <begin position="176"/>
        <end position="198"/>
    </location>
</feature>
<feature type="compositionally biased region" description="Basic and acidic residues" evidence="1">
    <location>
        <begin position="211"/>
        <end position="220"/>
    </location>
</feature>
<evidence type="ECO:0000313" key="3">
    <source>
        <dbReference type="EMBL" id="MBE1604721.1"/>
    </source>
</evidence>
<dbReference type="InterPro" id="IPR008910">
    <property type="entry name" value="MSC_TM_helix"/>
</dbReference>
<feature type="transmembrane region" description="Helical" evidence="2">
    <location>
        <begin position="149"/>
        <end position="170"/>
    </location>
</feature>
<feature type="transmembrane region" description="Helical" evidence="2">
    <location>
        <begin position="14"/>
        <end position="35"/>
    </location>
</feature>
<dbReference type="AlphaFoldDB" id="A0A927MQY5"/>
<feature type="region of interest" description="Disordered" evidence="1">
    <location>
        <begin position="211"/>
        <end position="261"/>
    </location>
</feature>
<dbReference type="Pfam" id="PF05552">
    <property type="entry name" value="MS_channel_1st_1"/>
    <property type="match status" value="2"/>
</dbReference>
<sequence length="261" mass="27505">MNIVDSFWDAIGRIIGFLPNLISFLVLLIVGYIVARVVAALVRKLLEKVGVDRRLQESHARRYMQRVFGGASASRGIARVVFWLIFAFFLFSAIGALKIPALTMFMNRVVDYLPNVIAAIVIFVLAALLAGGVAAGIARVMGDTPTGRVAGTVFPTLVMVVAVFMILQQLRIAEQIVQIAFAATMGALGLGLALAFGLGGRSVAQRMLEDAYNKSQEPRGEASGVEPGRRGAGEVTDEGATGEGRTPPPGAGPGGGPGTRP</sequence>
<proteinExistence type="predicted"/>
<evidence type="ECO:0000256" key="2">
    <source>
        <dbReference type="SAM" id="Phobius"/>
    </source>
</evidence>
<evidence type="ECO:0000313" key="4">
    <source>
        <dbReference type="Proteomes" id="UP000638648"/>
    </source>
</evidence>
<dbReference type="PANTHER" id="PTHR30221">
    <property type="entry name" value="SMALL-CONDUCTANCE MECHANOSENSITIVE CHANNEL"/>
    <property type="match status" value="1"/>
</dbReference>
<accession>A0A927MQY5</accession>
<feature type="transmembrane region" description="Helical" evidence="2">
    <location>
        <begin position="76"/>
        <end position="96"/>
    </location>
</feature>
<protein>
    <submittedName>
        <fullName evidence="3">Small-conductance mechanosensitive channel</fullName>
    </submittedName>
</protein>
<name>A0A927MQY5_9ACTN</name>
<keyword evidence="2" id="KW-0812">Transmembrane</keyword>
<keyword evidence="2" id="KW-1133">Transmembrane helix</keyword>
<keyword evidence="2" id="KW-0472">Membrane</keyword>
<dbReference type="EMBL" id="JADBEM010000001">
    <property type="protein sequence ID" value="MBE1604721.1"/>
    <property type="molecule type" value="Genomic_DNA"/>
</dbReference>
<feature type="transmembrane region" description="Helical" evidence="2">
    <location>
        <begin position="116"/>
        <end position="137"/>
    </location>
</feature>
<dbReference type="Proteomes" id="UP000638648">
    <property type="component" value="Unassembled WGS sequence"/>
</dbReference>
<organism evidence="3 4">
    <name type="scientific">Actinopolymorpha pittospori</name>
    <dbReference type="NCBI Taxonomy" id="648752"/>
    <lineage>
        <taxon>Bacteria</taxon>
        <taxon>Bacillati</taxon>
        <taxon>Actinomycetota</taxon>
        <taxon>Actinomycetes</taxon>
        <taxon>Propionibacteriales</taxon>
        <taxon>Actinopolymorphaceae</taxon>
        <taxon>Actinopolymorpha</taxon>
    </lineage>
</organism>
<dbReference type="InterPro" id="IPR045275">
    <property type="entry name" value="MscS_archaea/bacteria_type"/>
</dbReference>
<dbReference type="PANTHER" id="PTHR30221:SF1">
    <property type="entry name" value="SMALL-CONDUCTANCE MECHANOSENSITIVE CHANNEL"/>
    <property type="match status" value="1"/>
</dbReference>
<reference evidence="3" key="1">
    <citation type="submission" date="2020-10" db="EMBL/GenBank/DDBJ databases">
        <title>Sequencing the genomes of 1000 actinobacteria strains.</title>
        <authorList>
            <person name="Klenk H.-P."/>
        </authorList>
    </citation>
    <scope>NUCLEOTIDE SEQUENCE</scope>
    <source>
        <strain evidence="3">DSM 45354</strain>
    </source>
</reference>
<dbReference type="GO" id="GO:0008381">
    <property type="term" value="F:mechanosensitive monoatomic ion channel activity"/>
    <property type="evidence" value="ECO:0007669"/>
    <property type="project" value="InterPro"/>
</dbReference>
<evidence type="ECO:0000256" key="1">
    <source>
        <dbReference type="SAM" id="MobiDB-lite"/>
    </source>
</evidence>
<gene>
    <name evidence="3" type="ORF">HEB94_001569</name>
</gene>
<keyword evidence="4" id="KW-1185">Reference proteome</keyword>
<feature type="compositionally biased region" description="Gly residues" evidence="1">
    <location>
        <begin position="252"/>
        <end position="261"/>
    </location>
</feature>
<dbReference type="Gene3D" id="1.10.287.1260">
    <property type="match status" value="2"/>
</dbReference>
<dbReference type="RefSeq" id="WP_192749211.1">
    <property type="nucleotide sequence ID" value="NZ_BAABJL010000017.1"/>
</dbReference>
<comment type="caution">
    <text evidence="3">The sequence shown here is derived from an EMBL/GenBank/DDBJ whole genome shotgun (WGS) entry which is preliminary data.</text>
</comment>